<dbReference type="PANTHER" id="PTHR35011:SF4">
    <property type="entry name" value="SLL1102 PROTEIN"/>
    <property type="match status" value="1"/>
</dbReference>
<dbReference type="AlphaFoldDB" id="K9GWT3"/>
<evidence type="ECO:0000256" key="5">
    <source>
        <dbReference type="ARBA" id="ARBA00022692"/>
    </source>
</evidence>
<dbReference type="STRING" id="1238182.C882_0511"/>
<feature type="transmembrane region" description="Helical" evidence="9">
    <location>
        <begin position="160"/>
        <end position="181"/>
    </location>
</feature>
<comment type="caution">
    <text evidence="11">The sequence shown here is derived from an EMBL/GenBank/DDBJ whole genome shotgun (WGS) entry which is preliminary data.</text>
</comment>
<gene>
    <name evidence="11" type="ORF">C882_0511</name>
</gene>
<name>K9GWT3_9PROT</name>
<keyword evidence="7 9" id="KW-0472">Membrane</keyword>
<protein>
    <recommendedName>
        <fullName evidence="9">TRAP transporter small permease protein</fullName>
    </recommendedName>
</protein>
<dbReference type="GO" id="GO:0022857">
    <property type="term" value="F:transmembrane transporter activity"/>
    <property type="evidence" value="ECO:0007669"/>
    <property type="project" value="UniProtKB-UniRule"/>
</dbReference>
<evidence type="ECO:0000256" key="1">
    <source>
        <dbReference type="ARBA" id="ARBA00004429"/>
    </source>
</evidence>
<keyword evidence="5 9" id="KW-0812">Transmembrane</keyword>
<feature type="transmembrane region" description="Helical" evidence="9">
    <location>
        <begin position="45"/>
        <end position="65"/>
    </location>
</feature>
<dbReference type="OrthoDB" id="9794346at2"/>
<dbReference type="Pfam" id="PF04290">
    <property type="entry name" value="DctQ"/>
    <property type="match status" value="1"/>
</dbReference>
<dbReference type="PANTHER" id="PTHR35011">
    <property type="entry name" value="2,3-DIKETO-L-GULONATE TRAP TRANSPORTER SMALL PERMEASE PROTEIN YIAM"/>
    <property type="match status" value="1"/>
</dbReference>
<comment type="function">
    <text evidence="9">Part of the tripartite ATP-independent periplasmic (TRAP) transport system.</text>
</comment>
<keyword evidence="3" id="KW-1003">Cell membrane</keyword>
<evidence type="ECO:0000256" key="9">
    <source>
        <dbReference type="RuleBase" id="RU369079"/>
    </source>
</evidence>
<comment type="subunit">
    <text evidence="9">The complex comprises the extracytoplasmic solute receptor protein and the two transmembrane proteins.</text>
</comment>
<feature type="transmembrane region" description="Helical" evidence="9">
    <location>
        <begin position="77"/>
        <end position="93"/>
    </location>
</feature>
<evidence type="ECO:0000256" key="6">
    <source>
        <dbReference type="ARBA" id="ARBA00022989"/>
    </source>
</evidence>
<dbReference type="Proteomes" id="UP000009881">
    <property type="component" value="Unassembled WGS sequence"/>
</dbReference>
<dbReference type="GO" id="GO:0005886">
    <property type="term" value="C:plasma membrane"/>
    <property type="evidence" value="ECO:0007669"/>
    <property type="project" value="UniProtKB-SubCell"/>
</dbReference>
<accession>K9GWT3</accession>
<evidence type="ECO:0000259" key="10">
    <source>
        <dbReference type="Pfam" id="PF04290"/>
    </source>
</evidence>
<proteinExistence type="inferred from homology"/>
<organism evidence="11 12">
    <name type="scientific">Caenispirillum salinarum AK4</name>
    <dbReference type="NCBI Taxonomy" id="1238182"/>
    <lineage>
        <taxon>Bacteria</taxon>
        <taxon>Pseudomonadati</taxon>
        <taxon>Pseudomonadota</taxon>
        <taxon>Alphaproteobacteria</taxon>
        <taxon>Rhodospirillales</taxon>
        <taxon>Novispirillaceae</taxon>
        <taxon>Caenispirillum</taxon>
    </lineage>
</organism>
<keyword evidence="2 9" id="KW-0813">Transport</keyword>
<dbReference type="EMBL" id="ANHY01000013">
    <property type="protein sequence ID" value="EKV29204.1"/>
    <property type="molecule type" value="Genomic_DNA"/>
</dbReference>
<evidence type="ECO:0000256" key="7">
    <source>
        <dbReference type="ARBA" id="ARBA00023136"/>
    </source>
</evidence>
<evidence type="ECO:0000256" key="8">
    <source>
        <dbReference type="ARBA" id="ARBA00038436"/>
    </source>
</evidence>
<dbReference type="InterPro" id="IPR007387">
    <property type="entry name" value="TRAP_DctQ"/>
</dbReference>
<dbReference type="PATRIC" id="fig|1238182.3.peg.2726"/>
<evidence type="ECO:0000256" key="3">
    <source>
        <dbReference type="ARBA" id="ARBA00022475"/>
    </source>
</evidence>
<keyword evidence="6 9" id="KW-1133">Transmembrane helix</keyword>
<comment type="similarity">
    <text evidence="8 9">Belongs to the TRAP transporter small permease family.</text>
</comment>
<sequence length="198" mass="22759">MSAKPVDRQDNAGDHDALPADFNLPRTRVSNVLDKFVRAIGRATAWLWVLLVLVIVLQVALRYLFNMGSIQLEELQWHIYAVGFILGLSYCLVEDRHVRVDVIAERLRPKTRAWIEMLGLTFLLLPFLTTILIQSVPYIWSSFIQSETSAAPGGLPYRWILKSFMFWGFLLLIIAALARFLRCTAFIFGLPRPIWPRD</sequence>
<evidence type="ECO:0000256" key="4">
    <source>
        <dbReference type="ARBA" id="ARBA00022519"/>
    </source>
</evidence>
<keyword evidence="4 9" id="KW-0997">Cell inner membrane</keyword>
<dbReference type="RefSeq" id="WP_009541169.1">
    <property type="nucleotide sequence ID" value="NZ_ANHY01000013.1"/>
</dbReference>
<evidence type="ECO:0000313" key="11">
    <source>
        <dbReference type="EMBL" id="EKV29204.1"/>
    </source>
</evidence>
<comment type="subcellular location">
    <subcellularLocation>
        <location evidence="1 9">Cell inner membrane</location>
        <topology evidence="1 9">Multi-pass membrane protein</topology>
    </subcellularLocation>
</comment>
<dbReference type="InterPro" id="IPR055348">
    <property type="entry name" value="DctQ"/>
</dbReference>
<evidence type="ECO:0000256" key="2">
    <source>
        <dbReference type="ARBA" id="ARBA00022448"/>
    </source>
</evidence>
<feature type="transmembrane region" description="Helical" evidence="9">
    <location>
        <begin position="114"/>
        <end position="140"/>
    </location>
</feature>
<evidence type="ECO:0000313" key="12">
    <source>
        <dbReference type="Proteomes" id="UP000009881"/>
    </source>
</evidence>
<reference evidence="11 12" key="1">
    <citation type="journal article" date="2013" name="Genome Announc.">
        <title>Draft Genome Sequence of an Alphaproteobacterium, Caenispirillum salinarum AK4(T), Isolated from a Solar Saltern.</title>
        <authorList>
            <person name="Khatri I."/>
            <person name="Singh A."/>
            <person name="Korpole S."/>
            <person name="Pinnaka A.K."/>
            <person name="Subramanian S."/>
        </authorList>
    </citation>
    <scope>NUCLEOTIDE SEQUENCE [LARGE SCALE GENOMIC DNA]</scope>
    <source>
        <strain evidence="11 12">AK4</strain>
    </source>
</reference>
<dbReference type="eggNOG" id="COG4665">
    <property type="taxonomic scope" value="Bacteria"/>
</dbReference>
<keyword evidence="12" id="KW-1185">Reference proteome</keyword>
<feature type="domain" description="Tripartite ATP-independent periplasmic transporters DctQ component" evidence="10">
    <location>
        <begin position="51"/>
        <end position="183"/>
    </location>
</feature>